<evidence type="ECO:0000313" key="1">
    <source>
        <dbReference type="EMBL" id="MED6234001.1"/>
    </source>
</evidence>
<gene>
    <name evidence="1" type="ORF">ATANTOWER_020391</name>
</gene>
<reference evidence="1 2" key="1">
    <citation type="submission" date="2021-07" db="EMBL/GenBank/DDBJ databases">
        <authorList>
            <person name="Palmer J.M."/>
        </authorList>
    </citation>
    <scope>NUCLEOTIDE SEQUENCE [LARGE SCALE GENOMIC DNA]</scope>
    <source>
        <strain evidence="1 2">AT_MEX2019</strain>
        <tissue evidence="1">Muscle</tissue>
    </source>
</reference>
<organism evidence="1 2">
    <name type="scientific">Ataeniobius toweri</name>
    <dbReference type="NCBI Taxonomy" id="208326"/>
    <lineage>
        <taxon>Eukaryota</taxon>
        <taxon>Metazoa</taxon>
        <taxon>Chordata</taxon>
        <taxon>Craniata</taxon>
        <taxon>Vertebrata</taxon>
        <taxon>Euteleostomi</taxon>
        <taxon>Actinopterygii</taxon>
        <taxon>Neopterygii</taxon>
        <taxon>Teleostei</taxon>
        <taxon>Neoteleostei</taxon>
        <taxon>Acanthomorphata</taxon>
        <taxon>Ovalentaria</taxon>
        <taxon>Atherinomorphae</taxon>
        <taxon>Cyprinodontiformes</taxon>
        <taxon>Goodeidae</taxon>
        <taxon>Ataeniobius</taxon>
    </lineage>
</organism>
<name>A0ABU7A838_9TELE</name>
<evidence type="ECO:0008006" key="3">
    <source>
        <dbReference type="Google" id="ProtNLM"/>
    </source>
</evidence>
<protein>
    <recommendedName>
        <fullName evidence="3">Protein yippee-like</fullName>
    </recommendedName>
</protein>
<dbReference type="Proteomes" id="UP001345963">
    <property type="component" value="Unassembled WGS sequence"/>
</dbReference>
<evidence type="ECO:0000313" key="2">
    <source>
        <dbReference type="Proteomes" id="UP001345963"/>
    </source>
</evidence>
<keyword evidence="2" id="KW-1185">Reference proteome</keyword>
<proteinExistence type="predicted"/>
<comment type="caution">
    <text evidence="1">The sequence shown here is derived from an EMBL/GenBank/DDBJ whole genome shotgun (WGS) entry which is preliminary data.</text>
</comment>
<dbReference type="EMBL" id="JAHUTI010004324">
    <property type="protein sequence ID" value="MED6234001.1"/>
    <property type="molecule type" value="Genomic_DNA"/>
</dbReference>
<accession>A0ABU7A838</accession>
<sequence>MHSKHPEDGSLETTLYLPDTHLRYHCLLCGSSLTHQLTELILLDTNENCSNKSDSGVWDAGRHEELMTAHRCWIQSKCFPIWKLDCFVLLSLSVLHISVDFI</sequence>